<dbReference type="InterPro" id="IPR011990">
    <property type="entry name" value="TPR-like_helical_dom_sf"/>
</dbReference>
<protein>
    <recommendedName>
        <fullName evidence="2">alpha-L-rhamnosidase</fullName>
        <ecNumber evidence="2">3.2.1.40</ecNumber>
    </recommendedName>
</protein>
<proteinExistence type="predicted"/>
<dbReference type="InterPro" id="IPR008928">
    <property type="entry name" value="6-hairpin_glycosidase_sf"/>
</dbReference>
<dbReference type="Pfam" id="PF08531">
    <property type="entry name" value="Bac_rhamnosid_N"/>
    <property type="match status" value="1"/>
</dbReference>
<feature type="repeat" description="PPR" evidence="3">
    <location>
        <begin position="1947"/>
        <end position="1973"/>
    </location>
</feature>
<feature type="non-terminal residue" evidence="9">
    <location>
        <position position="1973"/>
    </location>
</feature>
<feature type="domain" description="Alpha-L-rhamnosidase six-hairpin glycosidase" evidence="8">
    <location>
        <begin position="466"/>
        <end position="836"/>
    </location>
</feature>
<dbReference type="Proteomes" id="UP000654075">
    <property type="component" value="Unassembled WGS sequence"/>
</dbReference>
<gene>
    <name evidence="9" type="ORF">PGLA1383_LOCUS44615</name>
</gene>
<dbReference type="EMBL" id="CAJNNV010029283">
    <property type="protein sequence ID" value="CAE8627900.1"/>
    <property type="molecule type" value="Genomic_DNA"/>
</dbReference>
<evidence type="ECO:0000259" key="8">
    <source>
        <dbReference type="Pfam" id="PF17389"/>
    </source>
</evidence>
<dbReference type="SUPFAM" id="SSF48208">
    <property type="entry name" value="Six-hairpin glycosidases"/>
    <property type="match status" value="1"/>
</dbReference>
<dbReference type="InterPro" id="IPR008902">
    <property type="entry name" value="Rhamnosid_concanavalin"/>
</dbReference>
<dbReference type="Gene3D" id="1.50.10.10">
    <property type="match status" value="1"/>
</dbReference>
<dbReference type="PROSITE" id="PS51375">
    <property type="entry name" value="PPR"/>
    <property type="match status" value="2"/>
</dbReference>
<evidence type="ECO:0000313" key="10">
    <source>
        <dbReference type="Proteomes" id="UP000654075"/>
    </source>
</evidence>
<dbReference type="InterPro" id="IPR035396">
    <property type="entry name" value="Bac_rhamnosid6H"/>
</dbReference>
<feature type="signal peptide" evidence="5">
    <location>
        <begin position="1"/>
        <end position="17"/>
    </location>
</feature>
<name>A0A813GW05_POLGL</name>
<keyword evidence="5" id="KW-0732">Signal</keyword>
<evidence type="ECO:0000259" key="7">
    <source>
        <dbReference type="Pfam" id="PF08531"/>
    </source>
</evidence>
<dbReference type="Gene3D" id="1.25.40.10">
    <property type="entry name" value="Tetratricopeptide repeat domain"/>
    <property type="match status" value="2"/>
</dbReference>
<comment type="caution">
    <text evidence="9">The sequence shown here is derived from an EMBL/GenBank/DDBJ whole genome shotgun (WGS) entry which is preliminary data.</text>
</comment>
<dbReference type="InterPro" id="IPR002885">
    <property type="entry name" value="PPR_rpt"/>
</dbReference>
<evidence type="ECO:0000313" key="9">
    <source>
        <dbReference type="EMBL" id="CAE8627900.1"/>
    </source>
</evidence>
<dbReference type="OrthoDB" id="10036721at2759"/>
<feature type="domain" description="Bacterial alpha-L-rhamnosidase N-terminal" evidence="7">
    <location>
        <begin position="161"/>
        <end position="334"/>
    </location>
</feature>
<feature type="chain" id="PRO_5032292567" description="alpha-L-rhamnosidase" evidence="5">
    <location>
        <begin position="18"/>
        <end position="1973"/>
    </location>
</feature>
<sequence length="1973" mass="214324">MPRGSIVFLLLVHIAAGAVLEPINLRVDHQRLAVSELSHLVVTDSVSPKISWELACQECTIVPCCRGIEQTSFRVTVEKQRESLYDSGIINSTKLNHALSLYAISDQELRLTVTVCSSMSEDFCASVSGTFQTGLLHASDWHGQWLGGFTALRGEFQLPAKRVVRATAFAAGVGCFALTINGVQVSPNTFMEPGWNFVPTVRMMYRAFDVTALVRNASNSIGVRLGFCKFGYLGSFCHGAHGSLPACRAFRMQMNVVYADGTQVNVSTSSNSRSTAQWFGTTSGNALRYTHLFHGEIWDHNVGDPLWDTPPFVRTADWAAAAAYPAEGQLSATMTLHRMPPISMTQSFNATSVTSIGHAFVYDFGQNMAGFCTMTVSAAKGQVVTLKYGEVLNPDGTVNMAFGEGAGTNQANQTDQVVLAGIANETFAPLFTYHGFRYVQVEGLFFSPNLLAHFVHTAVEQTGHVSFNSSFEILNRIQTAIKYTQLSNIHSHPTDCPQREKRGWTGDSQLTSGTASLNFDTSTMYSTWLQTMQDSQIVGCTLHSATPKFPQANTFLCCDPARPSFGCDFSGIPEGAQGFNDTQGSIADVVPFMHIGGWPGDPSWGIAGATIPWEVMVQAGHLQIAEDHWDTSKAVVDFLTRHGDPAAGGLVTFGYYGDWLHLNCADCGTPKAQVTGWSHLLGMSRLVDVANNTGRTQEAVRYQTKLATLKAQYHKQYFNTTAGNYGPSQTANLLPLFLDIPPAEVRASVARAFLENLNAHGNLTTSGIVGTAFMLQVLSQLGEHELALQIASATSKPSWGYMVQQGPGTIWETWDDSTNSHNHPALAATIGAYLYSLAGASTSHSTYYLGVQPAVAYKIGSASVGVRTHAGQLSYQWQADANTECFKATVQVPHGLERTVVVHLVIPPRGAWPELTLCETGRTNCTVFFVVTCELNGWWVPCRCAHASTCGRLQLQPTPSTCELTGWSRPGVPTRAPAVVSNYSLRLRPASSLVGPVPVCPREHLRSSPTTAYAFDLRAHWLVPSRCAHASTCGRLQLQPTPSTCELTGWSRPGVPTRAPAVVSNYSLRLRPASSLVGPVPVCPREHLRSSPTTAYAFDLRAHWLVPSRCAHASTCGRLQLQPTPSTCELTGWSRPGVPTRAPAVVSNYSLRLRPASSLVGPVPVCPREHLRSFPTTAYAFDLRAHWLVPFRCAHASTCVVSDYSLRLRPASSLVGPVPLCPREHLWSSPTTAYAFDLRAHWLVRPGVPTRAPAVVSNYSLRLRPASSLVGPVPVCPREHLRSSPTTAYAFDLRAHWLVPSRCAHACTCGRLQLQPTPSTCELTGWSRPGVPTRAPAVVSNYSLRLRPVSSLVGPVPVCPRKHLRSSPTTADTCELTGWSRPGVPTRAPAVVSNYSLRLRPASSLVGPVPVCHASSCGRLQLQPTPSTCELTGWSRPGVPTRAPAVVSNYSLRLRPASSLVGPVPVCPRELLRSSPTTAYAFDLRAHWLVPSRCAHASTCGRLQLQPTPSTCELTGWSRPGVPTRAPAFVSNYSLRLRPASSLVGPVPVCPREHLRSSPTTAYAFDLRAHWLVPPRCAHASTCGRLQLQPTPATCEFTGWSRPGVPMRAPAVVSRYSGRLRARFALRWWEGGRLRFSGFLGMLRIGTKSMQFSFRLPVKGPQRVKNGIRLVGWCPDVGRTDAAAMWHLAIRRFVAGNISQAKFRSRRFASGCFPPARKSSPAAAAMAALTRRDLWQEALHLFQLGGTSLRSDLKACQAALEAAVRGQQWLPALILLEEMRASGLRVSLGTYSVLGSSIRTWQSAMWLLEVSREWHVVPPVELFSTALASVADRSGQGEGASREAGVRGTAPNRGQPPWRSTLLLLRSMESQAVTPNAVSYTAASGALARASAWEAALELLGSCFQDPKLQFDAVMYCTAISACHHGRQPALALRLLREMPQNRVRPNVFTYNATISALSGRGGLWTEAVALFE</sequence>
<dbReference type="InterPro" id="IPR012341">
    <property type="entry name" value="6hp_glycosidase-like_sf"/>
</dbReference>
<evidence type="ECO:0000256" key="5">
    <source>
        <dbReference type="SAM" id="SignalP"/>
    </source>
</evidence>
<dbReference type="EC" id="3.2.1.40" evidence="2"/>
<reference evidence="9" key="1">
    <citation type="submission" date="2021-02" db="EMBL/GenBank/DDBJ databases">
        <authorList>
            <person name="Dougan E. K."/>
            <person name="Rhodes N."/>
            <person name="Thang M."/>
            <person name="Chan C."/>
        </authorList>
    </citation>
    <scope>NUCLEOTIDE SEQUENCE</scope>
</reference>
<dbReference type="Gene3D" id="2.60.120.260">
    <property type="entry name" value="Galactose-binding domain-like"/>
    <property type="match status" value="2"/>
</dbReference>
<accession>A0A813GW05</accession>
<feature type="region of interest" description="Disordered" evidence="4">
    <location>
        <begin position="1834"/>
        <end position="1854"/>
    </location>
</feature>
<dbReference type="GO" id="GO:0005975">
    <property type="term" value="P:carbohydrate metabolic process"/>
    <property type="evidence" value="ECO:0007669"/>
    <property type="project" value="InterPro"/>
</dbReference>
<dbReference type="GO" id="GO:0030596">
    <property type="term" value="F:alpha-L-rhamnosidase activity"/>
    <property type="evidence" value="ECO:0007669"/>
    <property type="project" value="UniProtKB-EC"/>
</dbReference>
<evidence type="ECO:0000256" key="4">
    <source>
        <dbReference type="SAM" id="MobiDB-lite"/>
    </source>
</evidence>
<evidence type="ECO:0000256" key="3">
    <source>
        <dbReference type="PROSITE-ProRule" id="PRU00708"/>
    </source>
</evidence>
<keyword evidence="10" id="KW-1185">Reference proteome</keyword>
<feature type="domain" description="Alpha-L-rhamnosidase concanavalin-like" evidence="6">
    <location>
        <begin position="359"/>
        <end position="444"/>
    </location>
</feature>
<dbReference type="Pfam" id="PF05592">
    <property type="entry name" value="Bac_rhamnosid"/>
    <property type="match status" value="1"/>
</dbReference>
<comment type="catalytic activity">
    <reaction evidence="1">
        <text>Hydrolysis of terminal non-reducing alpha-L-rhamnose residues in alpha-L-rhamnosides.</text>
        <dbReference type="EC" id="3.2.1.40"/>
    </reaction>
</comment>
<evidence type="ECO:0000256" key="1">
    <source>
        <dbReference type="ARBA" id="ARBA00001445"/>
    </source>
</evidence>
<organism evidence="9 10">
    <name type="scientific">Polarella glacialis</name>
    <name type="common">Dinoflagellate</name>
    <dbReference type="NCBI Taxonomy" id="89957"/>
    <lineage>
        <taxon>Eukaryota</taxon>
        <taxon>Sar</taxon>
        <taxon>Alveolata</taxon>
        <taxon>Dinophyceae</taxon>
        <taxon>Suessiales</taxon>
        <taxon>Suessiaceae</taxon>
        <taxon>Polarella</taxon>
    </lineage>
</organism>
<dbReference type="Pfam" id="PF17389">
    <property type="entry name" value="Bac_rhamnosid6H"/>
    <property type="match status" value="1"/>
</dbReference>
<feature type="repeat" description="PPR" evidence="3">
    <location>
        <begin position="1912"/>
        <end position="1946"/>
    </location>
</feature>
<dbReference type="PANTHER" id="PTHR33307">
    <property type="entry name" value="ALPHA-RHAMNOSIDASE (EUROFUNG)"/>
    <property type="match status" value="1"/>
</dbReference>
<evidence type="ECO:0000259" key="6">
    <source>
        <dbReference type="Pfam" id="PF05592"/>
    </source>
</evidence>
<dbReference type="PANTHER" id="PTHR33307:SF6">
    <property type="entry name" value="ALPHA-RHAMNOSIDASE (EUROFUNG)-RELATED"/>
    <property type="match status" value="1"/>
</dbReference>
<dbReference type="InterPro" id="IPR013737">
    <property type="entry name" value="Bac_rhamnosid_N"/>
</dbReference>
<dbReference type="Pfam" id="PF13812">
    <property type="entry name" value="PPR_3"/>
    <property type="match status" value="1"/>
</dbReference>
<dbReference type="InterPro" id="IPR016007">
    <property type="entry name" value="Alpha_rhamnosid"/>
</dbReference>
<evidence type="ECO:0000256" key="2">
    <source>
        <dbReference type="ARBA" id="ARBA00012652"/>
    </source>
</evidence>